<gene>
    <name evidence="1" type="ORF">I5907_19325</name>
</gene>
<comment type="caution">
    <text evidence="1">The sequence shown here is derived from an EMBL/GenBank/DDBJ whole genome shotgun (WGS) entry which is preliminary data.</text>
</comment>
<accession>A0A931MDJ1</accession>
<name>A0A931MDJ1_9BACT</name>
<evidence type="ECO:0000313" key="2">
    <source>
        <dbReference type="Proteomes" id="UP000628448"/>
    </source>
</evidence>
<dbReference type="AlphaFoldDB" id="A0A931MDJ1"/>
<keyword evidence="2" id="KW-1185">Reference proteome</keyword>
<reference evidence="1" key="1">
    <citation type="submission" date="2020-11" db="EMBL/GenBank/DDBJ databases">
        <title>Bacterial whole genome sequence for Panacibacter sp. DH6.</title>
        <authorList>
            <person name="Le V."/>
            <person name="Ko S."/>
            <person name="Ahn C.-Y."/>
            <person name="Oh H.-M."/>
        </authorList>
    </citation>
    <scope>NUCLEOTIDE SEQUENCE</scope>
    <source>
        <strain evidence="1">DH6</strain>
    </source>
</reference>
<sequence>MIRSAKDDSLNFSKQLVLATNSYNKQLDALTTSNNILLKTNAVNENVTSNFKNSFAEFKKVLHQSNSLLNPLLPMVVSFQLKIPFSNKWMNEYVNRITAYKDSVTKSIQLFDLGGLNNISMDGNHFEVTDSLSEFNINVDKDGVAQRFLNPGYSEAIPF</sequence>
<evidence type="ECO:0000313" key="1">
    <source>
        <dbReference type="EMBL" id="MBG9378398.1"/>
    </source>
</evidence>
<organism evidence="1 2">
    <name type="scientific">Panacibacter microcysteis</name>
    <dbReference type="NCBI Taxonomy" id="2793269"/>
    <lineage>
        <taxon>Bacteria</taxon>
        <taxon>Pseudomonadati</taxon>
        <taxon>Bacteroidota</taxon>
        <taxon>Chitinophagia</taxon>
        <taxon>Chitinophagales</taxon>
        <taxon>Chitinophagaceae</taxon>
        <taxon>Panacibacter</taxon>
    </lineage>
</organism>
<dbReference type="EMBL" id="JADWYR010000003">
    <property type="protein sequence ID" value="MBG9378398.1"/>
    <property type="molecule type" value="Genomic_DNA"/>
</dbReference>
<dbReference type="Proteomes" id="UP000628448">
    <property type="component" value="Unassembled WGS sequence"/>
</dbReference>
<proteinExistence type="predicted"/>
<dbReference type="RefSeq" id="WP_196992504.1">
    <property type="nucleotide sequence ID" value="NZ_JADWYR010000003.1"/>
</dbReference>
<protein>
    <submittedName>
        <fullName evidence="1">Uncharacterized protein</fullName>
    </submittedName>
</protein>